<keyword evidence="9 10" id="KW-0238">DNA-binding</keyword>
<name>A0A2S6HK34_9GAMM</name>
<dbReference type="PROSITE" id="PS51192">
    <property type="entry name" value="HELICASE_ATP_BIND_1"/>
    <property type="match status" value="1"/>
</dbReference>
<keyword evidence="11" id="KW-0175">Coiled coil</keyword>
<evidence type="ECO:0000256" key="9">
    <source>
        <dbReference type="ARBA" id="ARBA00023125"/>
    </source>
</evidence>
<keyword evidence="8 10" id="KW-0067">ATP-binding</keyword>
<comment type="caution">
    <text evidence="13">The sequence shown here is derived from an EMBL/GenBank/DDBJ whole genome shotgun (WGS) entry which is preliminary data.</text>
</comment>
<dbReference type="NCBIfam" id="TIGR00348">
    <property type="entry name" value="hsdR"/>
    <property type="match status" value="1"/>
</dbReference>
<dbReference type="Pfam" id="PF22679">
    <property type="entry name" value="T1R_D3-like"/>
    <property type="match status" value="1"/>
</dbReference>
<evidence type="ECO:0000256" key="4">
    <source>
        <dbReference type="ARBA" id="ARBA00022741"/>
    </source>
</evidence>
<evidence type="ECO:0000256" key="11">
    <source>
        <dbReference type="SAM" id="Coils"/>
    </source>
</evidence>
<comment type="function">
    <text evidence="10">Subunit R is required for both nuclease and ATPase activities, but not for modification.</text>
</comment>
<comment type="subunit">
    <text evidence="10">The type I restriction/modification system is composed of three polypeptides R, M and S.</text>
</comment>
<evidence type="ECO:0000256" key="5">
    <source>
        <dbReference type="ARBA" id="ARBA00022747"/>
    </source>
</evidence>
<keyword evidence="7 10" id="KW-0378">Hydrolase</keyword>
<dbReference type="GO" id="GO:0009307">
    <property type="term" value="P:DNA restriction-modification system"/>
    <property type="evidence" value="ECO:0007669"/>
    <property type="project" value="UniProtKB-KW"/>
</dbReference>
<dbReference type="CDD" id="cd18800">
    <property type="entry name" value="SF2_C_EcoR124I-like"/>
    <property type="match status" value="1"/>
</dbReference>
<dbReference type="SMART" id="SM00487">
    <property type="entry name" value="DEXDc"/>
    <property type="match status" value="1"/>
</dbReference>
<feature type="domain" description="Helicase ATP-binding" evidence="12">
    <location>
        <begin position="297"/>
        <end position="459"/>
    </location>
</feature>
<feature type="coiled-coil region" evidence="11">
    <location>
        <begin position="588"/>
        <end position="615"/>
    </location>
</feature>
<gene>
    <name evidence="13" type="ORF">B0F87_101188</name>
</gene>
<dbReference type="InterPro" id="IPR027417">
    <property type="entry name" value="P-loop_NTPase"/>
</dbReference>
<evidence type="ECO:0000256" key="1">
    <source>
        <dbReference type="ARBA" id="ARBA00000851"/>
    </source>
</evidence>
<evidence type="ECO:0000256" key="6">
    <source>
        <dbReference type="ARBA" id="ARBA00022759"/>
    </source>
</evidence>
<evidence type="ECO:0000313" key="14">
    <source>
        <dbReference type="Proteomes" id="UP000240010"/>
    </source>
</evidence>
<comment type="similarity">
    <text evidence="2 10">Belongs to the HsdR family.</text>
</comment>
<dbReference type="RefSeq" id="WP_104427259.1">
    <property type="nucleotide sequence ID" value="NZ_PTIZ01000001.1"/>
</dbReference>
<dbReference type="GO" id="GO:0009035">
    <property type="term" value="F:type I site-specific deoxyribonuclease activity"/>
    <property type="evidence" value="ECO:0007669"/>
    <property type="project" value="UniProtKB-EC"/>
</dbReference>
<dbReference type="Gene3D" id="3.40.50.300">
    <property type="entry name" value="P-loop containing nucleotide triphosphate hydrolases"/>
    <property type="match status" value="2"/>
</dbReference>
<dbReference type="AlphaFoldDB" id="A0A2S6HK34"/>
<accession>A0A2S6HK34</accession>
<evidence type="ECO:0000313" key="13">
    <source>
        <dbReference type="EMBL" id="PPK77807.1"/>
    </source>
</evidence>
<dbReference type="Pfam" id="PF11867">
    <property type="entry name" value="T1RH-like_C"/>
    <property type="match status" value="1"/>
</dbReference>
<dbReference type="Pfam" id="PF04313">
    <property type="entry name" value="HSDR_N"/>
    <property type="match status" value="1"/>
</dbReference>
<dbReference type="InterPro" id="IPR055180">
    <property type="entry name" value="HsdR_RecA-like_helicase_dom_2"/>
</dbReference>
<dbReference type="Gene3D" id="3.90.1570.50">
    <property type="match status" value="1"/>
</dbReference>
<dbReference type="InterPro" id="IPR004473">
    <property type="entry name" value="Restrct_endonuc_typeI_HsdR"/>
</dbReference>
<dbReference type="SUPFAM" id="SSF52540">
    <property type="entry name" value="P-loop containing nucleoside triphosphate hydrolases"/>
    <property type="match status" value="1"/>
</dbReference>
<evidence type="ECO:0000256" key="2">
    <source>
        <dbReference type="ARBA" id="ARBA00008598"/>
    </source>
</evidence>
<dbReference type="GO" id="GO:0003677">
    <property type="term" value="F:DNA binding"/>
    <property type="evidence" value="ECO:0007669"/>
    <property type="project" value="UniProtKB-KW"/>
</dbReference>
<dbReference type="EMBL" id="PTIZ01000001">
    <property type="protein sequence ID" value="PPK77807.1"/>
    <property type="molecule type" value="Genomic_DNA"/>
</dbReference>
<keyword evidence="3" id="KW-0540">Nuclease</keyword>
<keyword evidence="5 10" id="KW-0680">Restriction system</keyword>
<dbReference type="InterPro" id="IPR021810">
    <property type="entry name" value="T1RH-like_C"/>
</dbReference>
<dbReference type="Pfam" id="PF18766">
    <property type="entry name" value="SWI2_SNF2"/>
    <property type="match status" value="1"/>
</dbReference>
<reference evidence="13 14" key="1">
    <citation type="submission" date="2018-02" db="EMBL/GenBank/DDBJ databases">
        <title>Subsurface microbial communities from deep shales in Ohio and West Virginia, USA.</title>
        <authorList>
            <person name="Wrighton K."/>
        </authorList>
    </citation>
    <scope>NUCLEOTIDE SEQUENCE [LARGE SCALE GENOMIC DNA]</scope>
    <source>
        <strain evidence="13 14">OWC-DMM</strain>
    </source>
</reference>
<dbReference type="InterPro" id="IPR014001">
    <property type="entry name" value="Helicase_ATP-bd"/>
</dbReference>
<evidence type="ECO:0000259" key="12">
    <source>
        <dbReference type="PROSITE" id="PS51192"/>
    </source>
</evidence>
<comment type="catalytic activity">
    <reaction evidence="1 10">
        <text>Endonucleolytic cleavage of DNA to give random double-stranded fragments with terminal 5'-phosphates, ATP is simultaneously hydrolyzed.</text>
        <dbReference type="EC" id="3.1.21.3"/>
    </reaction>
</comment>
<evidence type="ECO:0000256" key="7">
    <source>
        <dbReference type="ARBA" id="ARBA00022801"/>
    </source>
</evidence>
<dbReference type="EC" id="3.1.21.3" evidence="10"/>
<evidence type="ECO:0000256" key="10">
    <source>
        <dbReference type="RuleBase" id="RU364115"/>
    </source>
</evidence>
<protein>
    <recommendedName>
        <fullName evidence="10">Type I restriction enzyme endonuclease subunit</fullName>
        <shortName evidence="10">R protein</shortName>
        <ecNumber evidence="10">3.1.21.3</ecNumber>
    </recommendedName>
</protein>
<sequence>MSRRDYSEDRLVQEPAAAFLERQLNWRSIYAFDSETYGPDSLLGRKDRSEVVLTRELTAALKKLNPTLPESAIEAAKDELLDADPTKSLLQHNEAKWKLMRDGVPVKIKSDNGESDERVRVIDFDTPDNNDFLAVRELWVKGTSWDRRCDIVGFVNGLPLVFIELKRHDKGLKAAFDDNYRDNKDTIPHLFHYNALVIVSNGVDARFGALGNGWDHFYRWKRLNEAGEDPAPKPDEPPKKPLLPILLEGMCSKNNLLDLVENFTLFDSSEGFAVKIVARNHQYLGVNLAIANLQSNTPDVAAGRLGVFWHTQGSGKSYSMVFFCQKIHRKVSAGYTFVLMTDRKELDTQIYGTFVNCGAATNKGDKARNGDGLQRLLKDQDRRYVFSLIHKFHDQVKESWSLRDDIIVVSDEAHRTQYGRLALNMRKALQNAKFIGFTGTPLIDGPEKQVTREVFGDYVSVYDFQRAVADGATLPLFYENRGEKLQIVDADLNRRIEERIDAAKADGELDEEQEEKLYRQLARDYPVLTSDSHLGDIAGDFVEHFHQRWRLMEPLSKPGEAIRYGGNSKAMFVCIDKVTCVRMYALIKSRWAAKITELEAKLADEEALLAKSGKKPSPFVERLRAHVTWMRETQMCAVFSPEQNEVKDFEEWGLDVRPHRDLISKGIDGRSLEECFKDSQHPFRIAIVCAMWLTGFDVKSLATLYLDKPMKGHTLMQAIARVNRVAANKKNGLVIDYNGMLKSLRKALATFAQGDAIGPAVDPLRDETQALADYAEAILKARMHLMGVGYDLDKLIDAEGFDKQLELLLAENAVCCNEESKKTYQVLCEDIADRFRGLFPNAGLFDYDDEENALMAIYNRLQIPSSKVDISGILQELHAVVDAAVEAKANPNAVRQKTKQYDLSGINFERLRAEFAKSPIKQKLALTLKEKIEARLASMIAKNPTRVDFHQRYLEIVVDYNRDKDEVEIQRVFEELMRFHDSLDQEEQRFTREGLENEDQLAVFDLLSQNKLKLSKADREKIKNVSVALLAMLGTRKQEMNNLRDRASAQAKLKFAITTELLLGMPEGFTPDEIVISADSVFRHVEVMGRVH</sequence>
<dbReference type="InterPro" id="IPR007409">
    <property type="entry name" value="Restrct_endonuc_type1_HsdR_N"/>
</dbReference>
<keyword evidence="6" id="KW-0255">Endonuclease</keyword>
<keyword evidence="4 10" id="KW-0547">Nucleotide-binding</keyword>
<dbReference type="PANTHER" id="PTHR30195">
    <property type="entry name" value="TYPE I SITE-SPECIFIC DEOXYRIBONUCLEASE PROTEIN SUBUNIT M AND R"/>
    <property type="match status" value="1"/>
</dbReference>
<dbReference type="Proteomes" id="UP000240010">
    <property type="component" value="Unassembled WGS sequence"/>
</dbReference>
<organism evidence="13 14">
    <name type="scientific">Methylobacter tundripaludum</name>
    <dbReference type="NCBI Taxonomy" id="173365"/>
    <lineage>
        <taxon>Bacteria</taxon>
        <taxon>Pseudomonadati</taxon>
        <taxon>Pseudomonadota</taxon>
        <taxon>Gammaproteobacteria</taxon>
        <taxon>Methylococcales</taxon>
        <taxon>Methylococcaceae</taxon>
        <taxon>Methylobacter</taxon>
    </lineage>
</organism>
<evidence type="ECO:0000256" key="8">
    <source>
        <dbReference type="ARBA" id="ARBA00022840"/>
    </source>
</evidence>
<dbReference type="InterPro" id="IPR040980">
    <property type="entry name" value="SWI2_SNF2"/>
</dbReference>
<dbReference type="InterPro" id="IPR051268">
    <property type="entry name" value="Type-I_R_enzyme_R_subunit"/>
</dbReference>
<evidence type="ECO:0000256" key="3">
    <source>
        <dbReference type="ARBA" id="ARBA00022722"/>
    </source>
</evidence>
<dbReference type="PANTHER" id="PTHR30195:SF15">
    <property type="entry name" value="TYPE I RESTRICTION ENZYME HINDI ENDONUCLEASE SUBUNIT"/>
    <property type="match status" value="1"/>
</dbReference>
<dbReference type="GO" id="GO:0005524">
    <property type="term" value="F:ATP binding"/>
    <property type="evidence" value="ECO:0007669"/>
    <property type="project" value="UniProtKB-KW"/>
</dbReference>
<dbReference type="CDD" id="cd22332">
    <property type="entry name" value="HsdR_N"/>
    <property type="match status" value="1"/>
</dbReference>
<proteinExistence type="inferred from homology"/>